<dbReference type="GO" id="GO:0045746">
    <property type="term" value="P:negative regulation of Notch signaling pathway"/>
    <property type="evidence" value="ECO:0007669"/>
    <property type="project" value="TreeGrafter"/>
</dbReference>
<accession>A0A812U8C2</accession>
<evidence type="ECO:0000259" key="1">
    <source>
        <dbReference type="PROSITE" id="PS51184"/>
    </source>
</evidence>
<dbReference type="Gene3D" id="2.60.120.10">
    <property type="entry name" value="Jelly Rolls"/>
    <property type="match status" value="1"/>
</dbReference>
<dbReference type="GO" id="GO:0005634">
    <property type="term" value="C:nucleus"/>
    <property type="evidence" value="ECO:0007669"/>
    <property type="project" value="TreeGrafter"/>
</dbReference>
<dbReference type="GO" id="GO:0036140">
    <property type="term" value="F:[protein]-asparagine 3-dioxygenase activity"/>
    <property type="evidence" value="ECO:0007669"/>
    <property type="project" value="TreeGrafter"/>
</dbReference>
<evidence type="ECO:0000313" key="2">
    <source>
        <dbReference type="EMBL" id="CAE7561211.1"/>
    </source>
</evidence>
<comment type="caution">
    <text evidence="2">The sequence shown here is derived from an EMBL/GenBank/DDBJ whole genome shotgun (WGS) entry which is preliminary data.</text>
</comment>
<gene>
    <name evidence="2" type="primary">hif1an</name>
    <name evidence="2" type="ORF">SNEC2469_LOCUS16213</name>
</gene>
<dbReference type="SMART" id="SM00558">
    <property type="entry name" value="JmjC"/>
    <property type="match status" value="1"/>
</dbReference>
<proteinExistence type="predicted"/>
<reference evidence="2" key="1">
    <citation type="submission" date="2021-02" db="EMBL/GenBank/DDBJ databases">
        <authorList>
            <person name="Dougan E. K."/>
            <person name="Rhodes N."/>
            <person name="Thang M."/>
            <person name="Chan C."/>
        </authorList>
    </citation>
    <scope>NUCLEOTIDE SEQUENCE</scope>
</reference>
<dbReference type="InterPro" id="IPR003347">
    <property type="entry name" value="JmjC_dom"/>
</dbReference>
<dbReference type="PROSITE" id="PS51184">
    <property type="entry name" value="JMJC"/>
    <property type="match status" value="1"/>
</dbReference>
<dbReference type="OrthoDB" id="47172at2759"/>
<dbReference type="EMBL" id="CAJNJA010026530">
    <property type="protein sequence ID" value="CAE7561211.1"/>
    <property type="molecule type" value="Genomic_DNA"/>
</dbReference>
<dbReference type="InterPro" id="IPR014710">
    <property type="entry name" value="RmlC-like_jellyroll"/>
</dbReference>
<dbReference type="GO" id="GO:0036139">
    <property type="term" value="F:peptidyl-histidine dioxygenase activity"/>
    <property type="evidence" value="ECO:0007669"/>
    <property type="project" value="TreeGrafter"/>
</dbReference>
<dbReference type="Proteomes" id="UP000601435">
    <property type="component" value="Unassembled WGS sequence"/>
</dbReference>
<dbReference type="GO" id="GO:0005737">
    <property type="term" value="C:cytoplasm"/>
    <property type="evidence" value="ECO:0007669"/>
    <property type="project" value="TreeGrafter"/>
</dbReference>
<dbReference type="Pfam" id="PF13621">
    <property type="entry name" value="Cupin_8"/>
    <property type="match status" value="1"/>
</dbReference>
<organism evidence="2 3">
    <name type="scientific">Symbiodinium necroappetens</name>
    <dbReference type="NCBI Taxonomy" id="1628268"/>
    <lineage>
        <taxon>Eukaryota</taxon>
        <taxon>Sar</taxon>
        <taxon>Alveolata</taxon>
        <taxon>Dinophyceae</taxon>
        <taxon>Suessiales</taxon>
        <taxon>Symbiodiniaceae</taxon>
        <taxon>Symbiodinium</taxon>
    </lineage>
</organism>
<dbReference type="AlphaFoldDB" id="A0A812U8C2"/>
<feature type="domain" description="JmjC" evidence="1">
    <location>
        <begin position="219"/>
        <end position="377"/>
    </location>
</feature>
<dbReference type="SUPFAM" id="SSF51197">
    <property type="entry name" value="Clavaminate synthase-like"/>
    <property type="match status" value="1"/>
</dbReference>
<dbReference type="PANTHER" id="PTHR12461">
    <property type="entry name" value="HYPOXIA-INDUCIBLE FACTOR 1 ALPHA INHIBITOR-RELATED"/>
    <property type="match status" value="1"/>
</dbReference>
<dbReference type="PANTHER" id="PTHR12461:SF105">
    <property type="entry name" value="HYPOXIA-INDUCIBLE FACTOR 1-ALPHA INHIBITOR"/>
    <property type="match status" value="1"/>
</dbReference>
<name>A0A812U8C2_9DINO</name>
<keyword evidence="3" id="KW-1185">Reference proteome</keyword>
<evidence type="ECO:0000313" key="3">
    <source>
        <dbReference type="Proteomes" id="UP000601435"/>
    </source>
</evidence>
<dbReference type="GO" id="GO:0071532">
    <property type="term" value="F:ankyrin repeat binding"/>
    <property type="evidence" value="ECO:0007669"/>
    <property type="project" value="TreeGrafter"/>
</dbReference>
<protein>
    <submittedName>
        <fullName evidence="2">Hif1an protein</fullName>
    </submittedName>
</protein>
<sequence>MRTQRDGLRLYALEEETAKHNSSNYTIEARDEQTRIDTVQPPGVCETPGHMALGVAKANCQANSDITQMLIGGYSASAAVPTPAPAAARVPALPSSAWPGHYKPIRRVKFTSVDEVLELMKPQSAAGAPLIIEGSSIIQAEKWEDVSHVKRLWKDRQVLVKKSPNSKFRYFDLKKNSGKFTFKQPVRELQDTFATFLEQANRILSEGSPERMYLQETLSGHSEMAEEFASWKWELPIRISHACGWGLPDSNELFIGMQGAETPLHFDERENLFFQVRGLKEIVVFPFVDYSKLYPFPTTHPCDRQSMVGSPLEADLDAFPKFRHASGHYATLQAGDLLYLPYGWWHWLRNLDNMAISVSFWSTTPATDLSGGVPSEFSDHMLTRVKRNLESLVAQKFGPESLDETMLKLQSIVRNKQDDPVLNYVRELMAAVKIPLPKQDDFLLEIIEGRFGIDWNTYVRPGKKTHRPCSLVVDWHVLHQSLPQVSSACHVHYQRYEMMAPSFLCRGHARTCAFLHFLPGFAAEACCALMPNLSKALKMGCKLKARVRSGTERVEERRQTAVT</sequence>
<dbReference type="InterPro" id="IPR041667">
    <property type="entry name" value="Cupin_8"/>
</dbReference>